<dbReference type="OrthoDB" id="4350224at2"/>
<feature type="region of interest" description="Disordered" evidence="1">
    <location>
        <begin position="31"/>
        <end position="55"/>
    </location>
</feature>
<reference evidence="3 4" key="1">
    <citation type="submission" date="2015-10" db="EMBL/GenBank/DDBJ databases">
        <title>Draft genome sequence of Streptomyces curacoi DSM 40107, type strain for the species Streptomyces curacoi.</title>
        <authorList>
            <person name="Ruckert C."/>
            <person name="Winkler A."/>
            <person name="Kalinowski J."/>
            <person name="Kampfer P."/>
            <person name="Glaeser S."/>
        </authorList>
    </citation>
    <scope>NUCLEOTIDE SEQUENCE [LARGE SCALE GENOMIC DNA]</scope>
    <source>
        <strain evidence="3 4">DSM 40107</strain>
    </source>
</reference>
<keyword evidence="4" id="KW-1185">Reference proteome</keyword>
<keyword evidence="2" id="KW-0732">Signal</keyword>
<dbReference type="Proteomes" id="UP000054024">
    <property type="component" value="Unassembled WGS sequence"/>
</dbReference>
<comment type="caution">
    <text evidence="3">The sequence shown here is derived from an EMBL/GenBank/DDBJ whole genome shotgun (WGS) entry which is preliminary data.</text>
</comment>
<name>A0A117P4K3_9ACTN</name>
<evidence type="ECO:0008006" key="5">
    <source>
        <dbReference type="Google" id="ProtNLM"/>
    </source>
</evidence>
<dbReference type="RefSeq" id="WP_062153208.1">
    <property type="nucleotide sequence ID" value="NZ_KQ947990.1"/>
</dbReference>
<sequence>MQRHVLTVRRAAAALACTAALVSLTACQNGDDATESAGGSTPSKGAEASPAAEPNGIEKLSAKEIYDTGHKTNAEAGSFREQLTRGDTKTDLLVSATECVGSVKMAKGTFEVIRKGKDVWAKPDATLAKGFNAEMGTTLAADKWLHGTQDHPLMKGFASWCHQEQFAAPDTLSEKATKGKVTTVNGRQVVPVVMSAKGESVSWYVATTGKPYYVEQESTRDDMQDIVYSDFGKPVDAQAPSGPVVEAPKE</sequence>
<proteinExistence type="predicted"/>
<protein>
    <recommendedName>
        <fullName evidence="5">Lipoprotein</fullName>
    </recommendedName>
</protein>
<organism evidence="3 4">
    <name type="scientific">Streptomyces curacoi</name>
    <dbReference type="NCBI Taxonomy" id="146536"/>
    <lineage>
        <taxon>Bacteria</taxon>
        <taxon>Bacillati</taxon>
        <taxon>Actinomycetota</taxon>
        <taxon>Actinomycetes</taxon>
        <taxon>Kitasatosporales</taxon>
        <taxon>Streptomycetaceae</taxon>
        <taxon>Streptomyces</taxon>
    </lineage>
</organism>
<feature type="chain" id="PRO_5038901767" description="Lipoprotein" evidence="2">
    <location>
        <begin position="29"/>
        <end position="250"/>
    </location>
</feature>
<evidence type="ECO:0000256" key="1">
    <source>
        <dbReference type="SAM" id="MobiDB-lite"/>
    </source>
</evidence>
<accession>A0A117P4K3</accession>
<dbReference type="AlphaFoldDB" id="A0A117P4K3"/>
<evidence type="ECO:0000313" key="3">
    <source>
        <dbReference type="EMBL" id="KUM72970.1"/>
    </source>
</evidence>
<feature type="signal peptide" evidence="2">
    <location>
        <begin position="1"/>
        <end position="28"/>
    </location>
</feature>
<gene>
    <name evidence="3" type="ORF">AQI70_23255</name>
</gene>
<evidence type="ECO:0000313" key="4">
    <source>
        <dbReference type="Proteomes" id="UP000054024"/>
    </source>
</evidence>
<dbReference type="PROSITE" id="PS51257">
    <property type="entry name" value="PROKAR_LIPOPROTEIN"/>
    <property type="match status" value="1"/>
</dbReference>
<dbReference type="EMBL" id="LMWJ01000016">
    <property type="protein sequence ID" value="KUM72970.1"/>
    <property type="molecule type" value="Genomic_DNA"/>
</dbReference>
<evidence type="ECO:0000256" key="2">
    <source>
        <dbReference type="SAM" id="SignalP"/>
    </source>
</evidence>